<gene>
    <name evidence="3" type="ORF">GQ43DRAFT_19149</name>
</gene>
<feature type="region of interest" description="Disordered" evidence="1">
    <location>
        <begin position="1"/>
        <end position="23"/>
    </location>
</feature>
<dbReference type="AlphaFoldDB" id="A0A9P4JM57"/>
<evidence type="ECO:0000313" key="4">
    <source>
        <dbReference type="Proteomes" id="UP000799536"/>
    </source>
</evidence>
<feature type="compositionally biased region" description="Low complexity" evidence="1">
    <location>
        <begin position="8"/>
        <end position="23"/>
    </location>
</feature>
<name>A0A9P4JM57_9PLEO</name>
<keyword evidence="2" id="KW-1133">Transmembrane helix</keyword>
<keyword evidence="4" id="KW-1185">Reference proteome</keyword>
<reference evidence="3" key="1">
    <citation type="journal article" date="2020" name="Stud. Mycol.">
        <title>101 Dothideomycetes genomes: a test case for predicting lifestyles and emergence of pathogens.</title>
        <authorList>
            <person name="Haridas S."/>
            <person name="Albert R."/>
            <person name="Binder M."/>
            <person name="Bloem J."/>
            <person name="Labutti K."/>
            <person name="Salamov A."/>
            <person name="Andreopoulos B."/>
            <person name="Baker S."/>
            <person name="Barry K."/>
            <person name="Bills G."/>
            <person name="Bluhm B."/>
            <person name="Cannon C."/>
            <person name="Castanera R."/>
            <person name="Culley D."/>
            <person name="Daum C."/>
            <person name="Ezra D."/>
            <person name="Gonzalez J."/>
            <person name="Henrissat B."/>
            <person name="Kuo A."/>
            <person name="Liang C."/>
            <person name="Lipzen A."/>
            <person name="Lutzoni F."/>
            <person name="Magnuson J."/>
            <person name="Mondo S."/>
            <person name="Nolan M."/>
            <person name="Ohm R."/>
            <person name="Pangilinan J."/>
            <person name="Park H.-J."/>
            <person name="Ramirez L."/>
            <person name="Alfaro M."/>
            <person name="Sun H."/>
            <person name="Tritt A."/>
            <person name="Yoshinaga Y."/>
            <person name="Zwiers L.-H."/>
            <person name="Turgeon B."/>
            <person name="Goodwin S."/>
            <person name="Spatafora J."/>
            <person name="Crous P."/>
            <person name="Grigoriev I."/>
        </authorList>
    </citation>
    <scope>NUCLEOTIDE SEQUENCE</scope>
    <source>
        <strain evidence="3">ATCC 74209</strain>
    </source>
</reference>
<comment type="caution">
    <text evidence="3">The sequence shown here is derived from an EMBL/GenBank/DDBJ whole genome shotgun (WGS) entry which is preliminary data.</text>
</comment>
<proteinExistence type="predicted"/>
<evidence type="ECO:0000256" key="2">
    <source>
        <dbReference type="SAM" id="Phobius"/>
    </source>
</evidence>
<dbReference type="Proteomes" id="UP000799536">
    <property type="component" value="Unassembled WGS sequence"/>
</dbReference>
<keyword evidence="2" id="KW-0812">Transmembrane</keyword>
<keyword evidence="2" id="KW-0472">Membrane</keyword>
<evidence type="ECO:0000313" key="3">
    <source>
        <dbReference type="EMBL" id="KAF2201842.1"/>
    </source>
</evidence>
<feature type="transmembrane region" description="Helical" evidence="2">
    <location>
        <begin position="20"/>
        <end position="43"/>
    </location>
</feature>
<evidence type="ECO:0000256" key="1">
    <source>
        <dbReference type="SAM" id="MobiDB-lite"/>
    </source>
</evidence>
<protein>
    <submittedName>
        <fullName evidence="3">Uncharacterized protein</fullName>
    </submittedName>
</protein>
<dbReference type="EMBL" id="ML993959">
    <property type="protein sequence ID" value="KAF2201842.1"/>
    <property type="molecule type" value="Genomic_DNA"/>
</dbReference>
<sequence>MPIDTETKTTSSSELSSPNPLSPFAGTPISCCVVLTFTSGLFTSPRRPLRLKRVPPCAIRASVSIIPIRIA</sequence>
<organism evidence="3 4">
    <name type="scientific">Delitschia confertaspora ATCC 74209</name>
    <dbReference type="NCBI Taxonomy" id="1513339"/>
    <lineage>
        <taxon>Eukaryota</taxon>
        <taxon>Fungi</taxon>
        <taxon>Dikarya</taxon>
        <taxon>Ascomycota</taxon>
        <taxon>Pezizomycotina</taxon>
        <taxon>Dothideomycetes</taxon>
        <taxon>Pleosporomycetidae</taxon>
        <taxon>Pleosporales</taxon>
        <taxon>Delitschiaceae</taxon>
        <taxon>Delitschia</taxon>
    </lineage>
</organism>
<accession>A0A9P4JM57</accession>